<keyword evidence="12" id="KW-1015">Disulfide bond</keyword>
<comment type="catalytic activity">
    <reaction evidence="14">
        <text>tyramine + L-ascorbate + O2 = (R)-octopamine + L-dehydroascorbate + H2O</text>
        <dbReference type="Rhea" id="RHEA:57132"/>
        <dbReference type="ChEBI" id="CHEBI:15377"/>
        <dbReference type="ChEBI" id="CHEBI:15379"/>
        <dbReference type="ChEBI" id="CHEBI:38290"/>
        <dbReference type="ChEBI" id="CHEBI:58539"/>
        <dbReference type="ChEBI" id="CHEBI:141486"/>
        <dbReference type="ChEBI" id="CHEBI:327995"/>
    </reaction>
    <physiologicalReaction direction="left-to-right" evidence="14">
        <dbReference type="Rhea" id="RHEA:57133"/>
    </physiologicalReaction>
</comment>
<evidence type="ECO:0000256" key="17">
    <source>
        <dbReference type="SAM" id="Phobius"/>
    </source>
</evidence>
<proteinExistence type="inferred from homology"/>
<dbReference type="Gene3D" id="2.60.120.230">
    <property type="match status" value="1"/>
</dbReference>
<keyword evidence="20" id="KW-1185">Reference proteome</keyword>
<feature type="transmembrane region" description="Helical" evidence="17">
    <location>
        <begin position="74"/>
        <end position="97"/>
    </location>
</feature>
<dbReference type="FunFam" id="2.60.120.230:FF:000001">
    <property type="entry name" value="Monooxygenase, DBH-like 1"/>
    <property type="match status" value="1"/>
</dbReference>
<evidence type="ECO:0000256" key="6">
    <source>
        <dbReference type="ARBA" id="ARBA00022979"/>
    </source>
</evidence>
<evidence type="ECO:0000256" key="4">
    <source>
        <dbReference type="ARBA" id="ARBA00022692"/>
    </source>
</evidence>
<dbReference type="Pfam" id="PF00335">
    <property type="entry name" value="Tetraspanin"/>
    <property type="match status" value="1"/>
</dbReference>
<dbReference type="InterPro" id="IPR018499">
    <property type="entry name" value="Tetraspanin/Peripherin"/>
</dbReference>
<dbReference type="InterPro" id="IPR045266">
    <property type="entry name" value="DOH_DOMON"/>
</dbReference>
<keyword evidence="6" id="KW-0530">Neurotransmitter biosynthesis</keyword>
<evidence type="ECO:0000256" key="9">
    <source>
        <dbReference type="ARBA" id="ARBA00023008"/>
    </source>
</evidence>
<accession>A0A914VHU6</accession>
<reference evidence="21" key="1">
    <citation type="submission" date="2022-11" db="UniProtKB">
        <authorList>
            <consortium name="WormBaseParasite"/>
        </authorList>
    </citation>
    <scope>IDENTIFICATION</scope>
</reference>
<evidence type="ECO:0000256" key="15">
    <source>
        <dbReference type="ARBA" id="ARBA00074505"/>
    </source>
</evidence>
<dbReference type="PANTHER" id="PTHR10157">
    <property type="entry name" value="DOPAMINE BETA HYDROXYLASE RELATED"/>
    <property type="match status" value="1"/>
</dbReference>
<evidence type="ECO:0000256" key="2">
    <source>
        <dbReference type="ARBA" id="ARBA00004141"/>
    </source>
</evidence>
<dbReference type="FunFam" id="2.60.120.310:FF:000004">
    <property type="entry name" value="DBH-like monooxygenase protein 1"/>
    <property type="match status" value="1"/>
</dbReference>
<dbReference type="InterPro" id="IPR036939">
    <property type="entry name" value="Cu2_ascorb_mOase_N_sf"/>
</dbReference>
<dbReference type="AlphaFoldDB" id="A0A914VHU6"/>
<dbReference type="InterPro" id="IPR028460">
    <property type="entry name" value="Tbh/DBH"/>
</dbReference>
<comment type="similarity">
    <text evidence="3">Belongs to the copper type II ascorbate-dependent monooxygenase family.</text>
</comment>
<name>A0A914VHU6_9BILA</name>
<dbReference type="Pfam" id="PF01082">
    <property type="entry name" value="Cu2_monooxygen"/>
    <property type="match status" value="1"/>
</dbReference>
<dbReference type="InterPro" id="IPR008952">
    <property type="entry name" value="Tetraspanin_EC2_sf"/>
</dbReference>
<sequence length="714" mass="80061">MGIGCGARCLKFCLFIFNLVFLVCGLVCVGIGIWLMLDKYAVDNLAAATSKVQGYEKNAGLRDLASKPQAVRQIGTLLTVGGVIVIFVAFLGCCGAAKEWRPLLCCYGACLMIILATEIAAAIYAAMHSHAFERDFKEILQASLKMYNGTEAQKNKEDNTVLVKAAWDKIMMEKECCGVESKIGEFNESGWYMLTKKKNQFPPACCPPDHNGHLMPECPTVSRYGEDGWVAEDGSLVADRQQDCDQSAVYSNAAGKTTFVFRRKFHTCDWKDYAIEDGSTQFLVAAGFSREMNINAKSAMKMIVPDRLFRSERKTARRQSRDVQILRVRSNAVVPANETTYWCAVVKLPTSVQATKHHIVKIEAAIEKGNEHLVHHMEVYHCAKPPHANRIPIFNGWCNAPDKPKEVNGCSRVIGAWAMGAPPIEYPPEAGTAIGGSDFFPYFMVEVHYNNPAKRAGVKDNSGLNFHYTSKLRQYDAGIMELGLIYSDVMAIPPRLHRFPLTGYCVADCTAKFPPEGINIFATQLHSHLTGRKMWTTHYRDGIRIGQINRDHHYSTHWQEIRSLVKQYTVLPGDVLATTCLYDSRQRKNVTLGGYEIVDEMCVNYVHYYPKSDVEVCKSAINNATLSDYFRQIGQGDREMLTAEKYHSIEWDKKKIADLAELYATAPLNMACLQHNGQLFPGHPTNWIDVPLPKIRYAPFDHARANFECPALND</sequence>
<feature type="domain" description="Copper type II ascorbate-dependent monooxygenase C-terminal" evidence="19">
    <location>
        <begin position="475"/>
        <end position="630"/>
    </location>
</feature>
<dbReference type="GO" id="GO:0004500">
    <property type="term" value="F:dopamine beta-monooxygenase activity"/>
    <property type="evidence" value="ECO:0007669"/>
    <property type="project" value="InterPro"/>
</dbReference>
<organism evidence="20 21">
    <name type="scientific">Plectus sambesii</name>
    <dbReference type="NCBI Taxonomy" id="2011161"/>
    <lineage>
        <taxon>Eukaryota</taxon>
        <taxon>Metazoa</taxon>
        <taxon>Ecdysozoa</taxon>
        <taxon>Nematoda</taxon>
        <taxon>Chromadorea</taxon>
        <taxon>Plectida</taxon>
        <taxon>Plectina</taxon>
        <taxon>Plectoidea</taxon>
        <taxon>Plectidae</taxon>
        <taxon>Plectus</taxon>
    </lineage>
</organism>
<keyword evidence="9" id="KW-0186">Copper</keyword>
<feature type="domain" description="Copper type II ascorbate-dependent monooxygenase N-terminal" evidence="18">
    <location>
        <begin position="330"/>
        <end position="455"/>
    </location>
</feature>
<dbReference type="InterPro" id="IPR000323">
    <property type="entry name" value="Cu2_ascorb_mOase_N"/>
</dbReference>
<evidence type="ECO:0000256" key="8">
    <source>
        <dbReference type="ARBA" id="ARBA00023002"/>
    </source>
</evidence>
<dbReference type="InterPro" id="IPR024548">
    <property type="entry name" value="Cu2_monoox_C"/>
</dbReference>
<keyword evidence="13" id="KW-0325">Glycoprotein</keyword>
<keyword evidence="5" id="KW-0479">Metal-binding</keyword>
<dbReference type="GO" id="GO:0005615">
    <property type="term" value="C:extracellular space"/>
    <property type="evidence" value="ECO:0007669"/>
    <property type="project" value="TreeGrafter"/>
</dbReference>
<protein>
    <recommendedName>
        <fullName evidence="15">Tyramine beta-hydroxylase</fullName>
    </recommendedName>
    <alternativeName>
        <fullName evidence="16">Tyramine beta-monooxygenase</fullName>
    </alternativeName>
</protein>
<evidence type="ECO:0000256" key="3">
    <source>
        <dbReference type="ARBA" id="ARBA00010676"/>
    </source>
</evidence>
<evidence type="ECO:0000256" key="5">
    <source>
        <dbReference type="ARBA" id="ARBA00022723"/>
    </source>
</evidence>
<dbReference type="SUPFAM" id="SSF49742">
    <property type="entry name" value="PHM/PNGase F"/>
    <property type="match status" value="2"/>
</dbReference>
<dbReference type="CDD" id="cd09631">
    <property type="entry name" value="DOMON_DOH"/>
    <property type="match status" value="1"/>
</dbReference>
<dbReference type="InterPro" id="IPR014784">
    <property type="entry name" value="Cu2_ascorb_mOase-like_C"/>
</dbReference>
<evidence type="ECO:0000256" key="7">
    <source>
        <dbReference type="ARBA" id="ARBA00022989"/>
    </source>
</evidence>
<dbReference type="Pfam" id="PF03712">
    <property type="entry name" value="Cu2_monoox_C"/>
    <property type="match status" value="1"/>
</dbReference>
<dbReference type="Gene3D" id="2.60.120.310">
    <property type="entry name" value="Copper type II, ascorbate-dependent monooxygenase, N-terminal domain"/>
    <property type="match status" value="1"/>
</dbReference>
<comment type="cofactor">
    <cofactor evidence="1">
        <name>Cu(2+)</name>
        <dbReference type="ChEBI" id="CHEBI:29036"/>
    </cofactor>
</comment>
<evidence type="ECO:0000256" key="11">
    <source>
        <dbReference type="ARBA" id="ARBA00023136"/>
    </source>
</evidence>
<evidence type="ECO:0000313" key="21">
    <source>
        <dbReference type="WBParaSite" id="PSAMB.scaffold1990size26208.g15921.t1"/>
    </source>
</evidence>
<dbReference type="WBParaSite" id="PSAMB.scaffold1990size26208.g15921.t1">
    <property type="protein sequence ID" value="PSAMB.scaffold1990size26208.g15921.t1"/>
    <property type="gene ID" value="PSAMB.scaffold1990size26208.g15921"/>
</dbReference>
<dbReference type="GO" id="GO:0005507">
    <property type="term" value="F:copper ion binding"/>
    <property type="evidence" value="ECO:0007669"/>
    <property type="project" value="InterPro"/>
</dbReference>
<dbReference type="Proteomes" id="UP000887566">
    <property type="component" value="Unplaced"/>
</dbReference>
<dbReference type="GO" id="GO:0042421">
    <property type="term" value="P:norepinephrine biosynthetic process"/>
    <property type="evidence" value="ECO:0007669"/>
    <property type="project" value="TreeGrafter"/>
</dbReference>
<evidence type="ECO:0000256" key="1">
    <source>
        <dbReference type="ARBA" id="ARBA00001973"/>
    </source>
</evidence>
<keyword evidence="11 17" id="KW-0472">Membrane</keyword>
<evidence type="ECO:0000313" key="20">
    <source>
        <dbReference type="Proteomes" id="UP000887566"/>
    </source>
</evidence>
<evidence type="ECO:0000259" key="18">
    <source>
        <dbReference type="Pfam" id="PF01082"/>
    </source>
</evidence>
<dbReference type="SUPFAM" id="SSF48652">
    <property type="entry name" value="Tetraspanin"/>
    <property type="match status" value="1"/>
</dbReference>
<evidence type="ECO:0000256" key="12">
    <source>
        <dbReference type="ARBA" id="ARBA00023157"/>
    </source>
</evidence>
<dbReference type="GO" id="GO:0030667">
    <property type="term" value="C:secretory granule membrane"/>
    <property type="evidence" value="ECO:0007669"/>
    <property type="project" value="TreeGrafter"/>
</dbReference>
<keyword evidence="4 17" id="KW-0812">Transmembrane</keyword>
<evidence type="ECO:0000256" key="14">
    <source>
        <dbReference type="ARBA" id="ARBA00051646"/>
    </source>
</evidence>
<feature type="transmembrane region" description="Helical" evidence="17">
    <location>
        <begin position="104"/>
        <end position="127"/>
    </location>
</feature>
<evidence type="ECO:0000256" key="13">
    <source>
        <dbReference type="ARBA" id="ARBA00023180"/>
    </source>
</evidence>
<keyword evidence="7 17" id="KW-1133">Transmembrane helix</keyword>
<dbReference type="PRINTS" id="PR00767">
    <property type="entry name" value="DBMONOXGNASE"/>
</dbReference>
<keyword evidence="10" id="KW-0503">Monooxygenase</keyword>
<dbReference type="GO" id="GO:0006589">
    <property type="term" value="P:octopamine biosynthetic process"/>
    <property type="evidence" value="ECO:0007669"/>
    <property type="project" value="TreeGrafter"/>
</dbReference>
<evidence type="ECO:0000256" key="10">
    <source>
        <dbReference type="ARBA" id="ARBA00023033"/>
    </source>
</evidence>
<dbReference type="GO" id="GO:0042420">
    <property type="term" value="P:dopamine catabolic process"/>
    <property type="evidence" value="ECO:0007669"/>
    <property type="project" value="TreeGrafter"/>
</dbReference>
<keyword evidence="8" id="KW-0560">Oxidoreductase</keyword>
<comment type="subcellular location">
    <subcellularLocation>
        <location evidence="2">Membrane</location>
        <topology evidence="2">Multi-pass membrane protein</topology>
    </subcellularLocation>
</comment>
<feature type="transmembrane region" description="Helical" evidence="17">
    <location>
        <begin position="12"/>
        <end position="37"/>
    </location>
</feature>
<evidence type="ECO:0000256" key="16">
    <source>
        <dbReference type="ARBA" id="ARBA00082985"/>
    </source>
</evidence>
<evidence type="ECO:0000259" key="19">
    <source>
        <dbReference type="Pfam" id="PF03712"/>
    </source>
</evidence>
<dbReference type="PANTHER" id="PTHR10157:SF23">
    <property type="entry name" value="MOXD1 HOMOLOG 1"/>
    <property type="match status" value="1"/>
</dbReference>
<dbReference type="InterPro" id="IPR008977">
    <property type="entry name" value="PHM/PNGase_F_dom_sf"/>
</dbReference>
<dbReference type="InterPro" id="IPR000945">
    <property type="entry name" value="DBH-like"/>
</dbReference>